<dbReference type="EMBL" id="CAFBMC010000022">
    <property type="protein sequence ID" value="CAB4894217.1"/>
    <property type="molecule type" value="Genomic_DNA"/>
</dbReference>
<dbReference type="EMBL" id="CAFBPZ010000001">
    <property type="protein sequence ID" value="CAB5032879.1"/>
    <property type="molecule type" value="Genomic_DNA"/>
</dbReference>
<evidence type="ECO:0000313" key="1">
    <source>
        <dbReference type="EMBL" id="CAB4894217.1"/>
    </source>
</evidence>
<gene>
    <name evidence="1" type="ORF">UFOPK3495_00591</name>
    <name evidence="2" type="ORF">UFOPK4237_00017</name>
</gene>
<reference evidence="1" key="1">
    <citation type="submission" date="2020-05" db="EMBL/GenBank/DDBJ databases">
        <authorList>
            <person name="Chiriac C."/>
            <person name="Salcher M."/>
            <person name="Ghai R."/>
            <person name="Kavagutti S V."/>
        </authorList>
    </citation>
    <scope>NUCLEOTIDE SEQUENCE</scope>
</reference>
<sequence length="87" mass="9980">MPTTRQRFQITETDELAACLDKAALKWPDESRSKLLVRLAMAGAQTSLKSPMEEAFAFQMALDQMYRELGDSYHGVTLEDLRQDWPE</sequence>
<dbReference type="AlphaFoldDB" id="A0A6J7FFJ6"/>
<proteinExistence type="predicted"/>
<evidence type="ECO:0000313" key="2">
    <source>
        <dbReference type="EMBL" id="CAB5032879.1"/>
    </source>
</evidence>
<protein>
    <submittedName>
        <fullName evidence="1">Unannotated protein</fullName>
    </submittedName>
</protein>
<accession>A0A6J7FFJ6</accession>
<organism evidence="1">
    <name type="scientific">freshwater metagenome</name>
    <dbReference type="NCBI Taxonomy" id="449393"/>
    <lineage>
        <taxon>unclassified sequences</taxon>
        <taxon>metagenomes</taxon>
        <taxon>ecological metagenomes</taxon>
    </lineage>
</organism>
<name>A0A6J7FFJ6_9ZZZZ</name>